<comment type="caution">
    <text evidence="4">The sequence shown here is derived from an EMBL/GenBank/DDBJ whole genome shotgun (WGS) entry which is preliminary data.</text>
</comment>
<dbReference type="Proteomes" id="UP001267878">
    <property type="component" value="Unassembled WGS sequence"/>
</dbReference>
<dbReference type="CDD" id="cd16276">
    <property type="entry name" value="metallo-hydrolase-like_MBL-fold"/>
    <property type="match status" value="1"/>
</dbReference>
<feature type="transmembrane region" description="Helical" evidence="2">
    <location>
        <begin position="43"/>
        <end position="62"/>
    </location>
</feature>
<keyword evidence="2" id="KW-0472">Membrane</keyword>
<reference evidence="4 5" key="1">
    <citation type="submission" date="2023-07" db="EMBL/GenBank/DDBJ databases">
        <title>Sorghum-associated microbial communities from plants grown in Nebraska, USA.</title>
        <authorList>
            <person name="Schachtman D."/>
        </authorList>
    </citation>
    <scope>NUCLEOTIDE SEQUENCE [LARGE SCALE GENOMIC DNA]</scope>
    <source>
        <strain evidence="4 5">BE187</strain>
    </source>
</reference>
<proteinExistence type="inferred from homology"/>
<gene>
    <name evidence="4" type="ORF">J2X04_000713</name>
</gene>
<name>A0ABU1VLK5_9GAMM</name>
<dbReference type="SUPFAM" id="SSF56281">
    <property type="entry name" value="Metallo-hydrolase/oxidoreductase"/>
    <property type="match status" value="1"/>
</dbReference>
<dbReference type="PANTHER" id="PTHR42951:SF4">
    <property type="entry name" value="ACYL-COENZYME A THIOESTERASE MBLAC2"/>
    <property type="match status" value="1"/>
</dbReference>
<evidence type="ECO:0000256" key="1">
    <source>
        <dbReference type="ARBA" id="ARBA00005250"/>
    </source>
</evidence>
<dbReference type="RefSeq" id="WP_310052201.1">
    <property type="nucleotide sequence ID" value="NZ_JAVDVW010000001.1"/>
</dbReference>
<dbReference type="Pfam" id="PF00753">
    <property type="entry name" value="Lactamase_B"/>
    <property type="match status" value="1"/>
</dbReference>
<dbReference type="InterPro" id="IPR001279">
    <property type="entry name" value="Metallo-B-lactamas"/>
</dbReference>
<dbReference type="EMBL" id="JAVDVW010000001">
    <property type="protein sequence ID" value="MDR7098366.1"/>
    <property type="molecule type" value="Genomic_DNA"/>
</dbReference>
<dbReference type="PANTHER" id="PTHR42951">
    <property type="entry name" value="METALLO-BETA-LACTAMASE DOMAIN-CONTAINING"/>
    <property type="match status" value="1"/>
</dbReference>
<comment type="similarity">
    <text evidence="1">Belongs to the metallo-beta-lactamase superfamily. Class-B beta-lactamase family.</text>
</comment>
<dbReference type="SMART" id="SM00849">
    <property type="entry name" value="Lactamase_B"/>
    <property type="match status" value="1"/>
</dbReference>
<evidence type="ECO:0000259" key="3">
    <source>
        <dbReference type="SMART" id="SM00849"/>
    </source>
</evidence>
<accession>A0ABU1VLK5</accession>
<organism evidence="4 5">
    <name type="scientific">Agrilutibacter niabensis</name>
    <dbReference type="NCBI Taxonomy" id="380628"/>
    <lineage>
        <taxon>Bacteria</taxon>
        <taxon>Pseudomonadati</taxon>
        <taxon>Pseudomonadota</taxon>
        <taxon>Gammaproteobacteria</taxon>
        <taxon>Lysobacterales</taxon>
        <taxon>Lysobacteraceae</taxon>
        <taxon>Agrilutibacter</taxon>
    </lineage>
</organism>
<dbReference type="Gene3D" id="3.60.15.10">
    <property type="entry name" value="Ribonuclease Z/Hydroxyacylglutathione hydrolase-like"/>
    <property type="match status" value="1"/>
</dbReference>
<protein>
    <submittedName>
        <fullName evidence="4">Glyoxylase-like metal-dependent hydrolase (Beta-lactamase superfamily II)</fullName>
    </submittedName>
</protein>
<dbReference type="InterPro" id="IPR050855">
    <property type="entry name" value="NDM-1-like"/>
</dbReference>
<evidence type="ECO:0000256" key="2">
    <source>
        <dbReference type="SAM" id="Phobius"/>
    </source>
</evidence>
<feature type="domain" description="Metallo-beta-lactamase" evidence="3">
    <location>
        <begin position="133"/>
        <end position="300"/>
    </location>
</feature>
<evidence type="ECO:0000313" key="5">
    <source>
        <dbReference type="Proteomes" id="UP001267878"/>
    </source>
</evidence>
<dbReference type="InterPro" id="IPR036866">
    <property type="entry name" value="RibonucZ/Hydroxyglut_hydro"/>
</dbReference>
<keyword evidence="2" id="KW-1133">Transmembrane helix</keyword>
<sequence length="393" mass="42832">MSTPTKVSMITGASQGLRAALRPNHPGSLPLLRRAAISFSSRLRTLATVGGVVILACAGLIAPRASLAQERGAPGAPASTPYADMPKIAPIGVRIGKYFDVPPEARGPAVDPAKGYRLQDLGDGLYMVTDNIYQSMFLVYDKGVVVVDTPPTFAAHLPQAIAEVTKNPVTHVIYSHAHKDHIGGTKGLGGKPIIIAHEETLRLLKRDADPDRPLPTVTFKDKYTLNVGGKKLDLSYHGPGHLPGNIFISAPEQKVLMVIDEVFPGWMPWRRFAVAQDVLGSMAQVEEIRKMDWNTLVSGHVERAGTHADVDMQSEFYGDLKQAAAKALGSTKPGEGVDPVDMKNPWAVFDNYIDRVAVQCVNTLTPKWSTRLAAYDVYIWDQCYSMEQTLRIE</sequence>
<keyword evidence="2" id="KW-0812">Transmembrane</keyword>
<evidence type="ECO:0000313" key="4">
    <source>
        <dbReference type="EMBL" id="MDR7098366.1"/>
    </source>
</evidence>
<keyword evidence="5" id="KW-1185">Reference proteome</keyword>